<gene>
    <name evidence="4" type="ORF">EDB92DRAFT_1840381</name>
</gene>
<keyword evidence="5" id="KW-1185">Reference proteome</keyword>
<feature type="chain" id="PRO_5041995160" description="Transmembrane protein" evidence="3">
    <location>
        <begin position="20"/>
        <end position="293"/>
    </location>
</feature>
<feature type="signal peptide" evidence="3">
    <location>
        <begin position="1"/>
        <end position="19"/>
    </location>
</feature>
<dbReference type="AlphaFoldDB" id="A0AAD4QB65"/>
<keyword evidence="2" id="KW-0812">Transmembrane</keyword>
<evidence type="ECO:0000256" key="3">
    <source>
        <dbReference type="SAM" id="SignalP"/>
    </source>
</evidence>
<feature type="compositionally biased region" description="Polar residues" evidence="1">
    <location>
        <begin position="258"/>
        <end position="283"/>
    </location>
</feature>
<reference evidence="4" key="1">
    <citation type="submission" date="2022-01" db="EMBL/GenBank/DDBJ databases">
        <title>Comparative genomics reveals a dynamic genome evolution in the ectomycorrhizal milk-cap (Lactarius) mushrooms.</title>
        <authorList>
            <consortium name="DOE Joint Genome Institute"/>
            <person name="Lebreton A."/>
            <person name="Tang N."/>
            <person name="Kuo A."/>
            <person name="LaButti K."/>
            <person name="Drula E."/>
            <person name="Barry K."/>
            <person name="Clum A."/>
            <person name="Lipzen A."/>
            <person name="Mousain D."/>
            <person name="Ng V."/>
            <person name="Wang R."/>
            <person name="Wang X."/>
            <person name="Dai Y."/>
            <person name="Henrissat B."/>
            <person name="Grigoriev I.V."/>
            <person name="Guerin-Laguette A."/>
            <person name="Yu F."/>
            <person name="Martin F.M."/>
        </authorList>
    </citation>
    <scope>NUCLEOTIDE SEQUENCE</scope>
    <source>
        <strain evidence="4">QP</strain>
    </source>
</reference>
<evidence type="ECO:0000256" key="1">
    <source>
        <dbReference type="SAM" id="MobiDB-lite"/>
    </source>
</evidence>
<keyword evidence="3" id="KW-0732">Signal</keyword>
<protein>
    <recommendedName>
        <fullName evidence="6">Transmembrane protein</fullName>
    </recommendedName>
</protein>
<comment type="caution">
    <text evidence="4">The sequence shown here is derived from an EMBL/GenBank/DDBJ whole genome shotgun (WGS) entry which is preliminary data.</text>
</comment>
<sequence length="293" mass="32290">MPWKIVGFTALVFGRAVQTLPQGEFGDLLWPGLDVPELDDPELITWTTYHTEPASTPSRVEHVTSLLHQLSSSATQLATPIVRTPALSHLTPTSRPSIHTSEGHSTQTSIRVTNTSPNTILPTPQTLSPPAELPQRHAHADVWRVVGIAVIAVSVVGTTILAVVFFDQWWSFLCDVCGRRKKRRKYGKEELVPDWERGSWVFRAEGNLPAYPSFGSPPARQTVEEIFPPAPIPRENSQRTEMRGSMYGTSGGNFRRLSPSNGVTMHTPHYTLSRSDTQKTATSEDAYGGLAAE</sequence>
<dbReference type="Proteomes" id="UP001201163">
    <property type="component" value="Unassembled WGS sequence"/>
</dbReference>
<accession>A0AAD4QB65</accession>
<evidence type="ECO:0000256" key="2">
    <source>
        <dbReference type="SAM" id="Phobius"/>
    </source>
</evidence>
<proteinExistence type="predicted"/>
<evidence type="ECO:0000313" key="4">
    <source>
        <dbReference type="EMBL" id="KAH8997557.1"/>
    </source>
</evidence>
<feature type="transmembrane region" description="Helical" evidence="2">
    <location>
        <begin position="142"/>
        <end position="166"/>
    </location>
</feature>
<keyword evidence="2" id="KW-1133">Transmembrane helix</keyword>
<evidence type="ECO:0008006" key="6">
    <source>
        <dbReference type="Google" id="ProtNLM"/>
    </source>
</evidence>
<name>A0AAD4QB65_9AGAM</name>
<keyword evidence="2" id="KW-0472">Membrane</keyword>
<evidence type="ECO:0000313" key="5">
    <source>
        <dbReference type="Proteomes" id="UP001201163"/>
    </source>
</evidence>
<dbReference type="EMBL" id="JAKELL010000007">
    <property type="protein sequence ID" value="KAH8997557.1"/>
    <property type="molecule type" value="Genomic_DNA"/>
</dbReference>
<organism evidence="4 5">
    <name type="scientific">Lactarius akahatsu</name>
    <dbReference type="NCBI Taxonomy" id="416441"/>
    <lineage>
        <taxon>Eukaryota</taxon>
        <taxon>Fungi</taxon>
        <taxon>Dikarya</taxon>
        <taxon>Basidiomycota</taxon>
        <taxon>Agaricomycotina</taxon>
        <taxon>Agaricomycetes</taxon>
        <taxon>Russulales</taxon>
        <taxon>Russulaceae</taxon>
        <taxon>Lactarius</taxon>
    </lineage>
</organism>
<feature type="region of interest" description="Disordered" evidence="1">
    <location>
        <begin position="245"/>
        <end position="293"/>
    </location>
</feature>